<gene>
    <name evidence="2" type="ORF">ACFODW_15975</name>
</gene>
<feature type="transmembrane region" description="Helical" evidence="1">
    <location>
        <begin position="107"/>
        <end position="129"/>
    </location>
</feature>
<organism evidence="2 3">
    <name type="scientific">Virgibacillus sediminis</name>
    <dbReference type="NCBI Taxonomy" id="202260"/>
    <lineage>
        <taxon>Bacteria</taxon>
        <taxon>Bacillati</taxon>
        <taxon>Bacillota</taxon>
        <taxon>Bacilli</taxon>
        <taxon>Bacillales</taxon>
        <taxon>Bacillaceae</taxon>
        <taxon>Virgibacillus</taxon>
    </lineage>
</organism>
<feature type="transmembrane region" description="Helical" evidence="1">
    <location>
        <begin position="161"/>
        <end position="179"/>
    </location>
</feature>
<dbReference type="EMBL" id="JBHRRZ010000039">
    <property type="protein sequence ID" value="MFC2949821.1"/>
    <property type="molecule type" value="Genomic_DNA"/>
</dbReference>
<evidence type="ECO:0000256" key="1">
    <source>
        <dbReference type="SAM" id="Phobius"/>
    </source>
</evidence>
<reference evidence="3" key="1">
    <citation type="journal article" date="2019" name="Int. J. Syst. Evol. Microbiol.">
        <title>The Global Catalogue of Microorganisms (GCM) 10K type strain sequencing project: providing services to taxonomists for standard genome sequencing and annotation.</title>
        <authorList>
            <consortium name="The Broad Institute Genomics Platform"/>
            <consortium name="The Broad Institute Genome Sequencing Center for Infectious Disease"/>
            <person name="Wu L."/>
            <person name="Ma J."/>
        </authorList>
    </citation>
    <scope>NUCLEOTIDE SEQUENCE [LARGE SCALE GENOMIC DNA]</scope>
    <source>
        <strain evidence="3">KCTC 13193</strain>
    </source>
</reference>
<evidence type="ECO:0000313" key="2">
    <source>
        <dbReference type="EMBL" id="MFC2949821.1"/>
    </source>
</evidence>
<feature type="transmembrane region" description="Helical" evidence="1">
    <location>
        <begin position="46"/>
        <end position="66"/>
    </location>
</feature>
<keyword evidence="3" id="KW-1185">Reference proteome</keyword>
<name>A0ABV7AA25_9BACI</name>
<evidence type="ECO:0000313" key="3">
    <source>
        <dbReference type="Proteomes" id="UP001595387"/>
    </source>
</evidence>
<dbReference type="RefSeq" id="WP_390307790.1">
    <property type="nucleotide sequence ID" value="NZ_JBHRRZ010000039.1"/>
</dbReference>
<proteinExistence type="predicted"/>
<accession>A0ABV7AA25</accession>
<feature type="transmembrane region" description="Helical" evidence="1">
    <location>
        <begin position="135"/>
        <end position="152"/>
    </location>
</feature>
<comment type="caution">
    <text evidence="2">The sequence shown here is derived from an EMBL/GenBank/DDBJ whole genome shotgun (WGS) entry which is preliminary data.</text>
</comment>
<feature type="transmembrane region" description="Helical" evidence="1">
    <location>
        <begin position="185"/>
        <end position="209"/>
    </location>
</feature>
<sequence length="218" mass="24885">MAVASKLTSLGIIVFSVALGLLSYYLMNDQSEKQKKKHVEEVISQLVNFVIFIWLAKIILNVGVFITDPLVVLAYPASSNAFYLAVLLSALLLFYKAKRKQLDMRSFMETSLHTFLVASFVYEFFQLVWNGDEYAFGYVSVLAVLLAVYFLIHGRIGRDRLIIVMLTGWTAGILILSTLQPFVAVFGYMVEVWFILLFYMISLGLHIFYQRKRGYNGN</sequence>
<keyword evidence="1" id="KW-0472">Membrane</keyword>
<feature type="transmembrane region" description="Helical" evidence="1">
    <location>
        <begin position="6"/>
        <end position="26"/>
    </location>
</feature>
<feature type="transmembrane region" description="Helical" evidence="1">
    <location>
        <begin position="72"/>
        <end position="95"/>
    </location>
</feature>
<protein>
    <submittedName>
        <fullName evidence="2">Uncharacterized protein</fullName>
    </submittedName>
</protein>
<dbReference type="Proteomes" id="UP001595387">
    <property type="component" value="Unassembled WGS sequence"/>
</dbReference>
<keyword evidence="1" id="KW-0812">Transmembrane</keyword>
<keyword evidence="1" id="KW-1133">Transmembrane helix</keyword>